<comment type="similarity">
    <text evidence="1">Belongs to the OPI10 family.</text>
</comment>
<reference evidence="4" key="1">
    <citation type="submission" date="2021-01" db="EMBL/GenBank/DDBJ databases">
        <authorList>
            <person name="Corre E."/>
            <person name="Pelletier E."/>
            <person name="Niang G."/>
            <person name="Scheremetjew M."/>
            <person name="Finn R."/>
            <person name="Kale V."/>
            <person name="Holt S."/>
            <person name="Cochrane G."/>
            <person name="Meng A."/>
            <person name="Brown T."/>
            <person name="Cohen L."/>
        </authorList>
    </citation>
    <scope>NUCLEOTIDE SEQUENCE</scope>
    <source>
        <strain evidence="4">NY070348D</strain>
    </source>
</reference>
<protein>
    <recommendedName>
        <fullName evidence="5">Hikeshi-like domain-containing protein</fullName>
    </recommendedName>
</protein>
<dbReference type="InterPro" id="IPR048364">
    <property type="entry name" value="Hikeshi-like_C"/>
</dbReference>
<feature type="domain" description="Hikeshi-like C-terminal" evidence="3">
    <location>
        <begin position="134"/>
        <end position="183"/>
    </location>
</feature>
<proteinExistence type="inferred from homology"/>
<dbReference type="InterPro" id="IPR008493">
    <property type="entry name" value="Hikeshi-like_N"/>
</dbReference>
<dbReference type="PANTHER" id="PTHR12925">
    <property type="entry name" value="HIKESHI FAMILY MEMBER"/>
    <property type="match status" value="1"/>
</dbReference>
<dbReference type="AlphaFoldDB" id="A0A7S2RNT2"/>
<evidence type="ECO:0000259" key="2">
    <source>
        <dbReference type="Pfam" id="PF05603"/>
    </source>
</evidence>
<dbReference type="Pfam" id="PF05603">
    <property type="entry name" value="Hikeshi-like_N"/>
    <property type="match status" value="1"/>
</dbReference>
<dbReference type="Pfam" id="PF21057">
    <property type="entry name" value="Hikeshi-like_C"/>
    <property type="match status" value="1"/>
</dbReference>
<organism evidence="4">
    <name type="scientific">Mucochytrium quahogii</name>
    <dbReference type="NCBI Taxonomy" id="96639"/>
    <lineage>
        <taxon>Eukaryota</taxon>
        <taxon>Sar</taxon>
        <taxon>Stramenopiles</taxon>
        <taxon>Bigyra</taxon>
        <taxon>Labyrinthulomycetes</taxon>
        <taxon>Thraustochytrida</taxon>
        <taxon>Thraustochytriidae</taxon>
        <taxon>Mucochytrium</taxon>
    </lineage>
</organism>
<dbReference type="GO" id="GO:0005634">
    <property type="term" value="C:nucleus"/>
    <property type="evidence" value="ECO:0007669"/>
    <property type="project" value="TreeGrafter"/>
</dbReference>
<evidence type="ECO:0000313" key="4">
    <source>
        <dbReference type="EMBL" id="CAD9676283.1"/>
    </source>
</evidence>
<evidence type="ECO:0000256" key="1">
    <source>
        <dbReference type="ARBA" id="ARBA00006623"/>
    </source>
</evidence>
<dbReference type="GO" id="GO:0061608">
    <property type="term" value="F:nuclear import signal receptor activity"/>
    <property type="evidence" value="ECO:0007669"/>
    <property type="project" value="TreeGrafter"/>
</dbReference>
<evidence type="ECO:0008006" key="5">
    <source>
        <dbReference type="Google" id="ProtNLM"/>
    </source>
</evidence>
<gene>
    <name evidence="4" type="ORF">QSP1433_LOCUS5383</name>
</gene>
<dbReference type="GO" id="GO:0005829">
    <property type="term" value="C:cytosol"/>
    <property type="evidence" value="ECO:0007669"/>
    <property type="project" value="TreeGrafter"/>
</dbReference>
<dbReference type="InterPro" id="IPR031318">
    <property type="entry name" value="OPI10"/>
</dbReference>
<evidence type="ECO:0000259" key="3">
    <source>
        <dbReference type="Pfam" id="PF21057"/>
    </source>
</evidence>
<feature type="domain" description="Hikeshi-like N-terminal" evidence="2">
    <location>
        <begin position="15"/>
        <end position="89"/>
    </location>
</feature>
<accession>A0A7S2RNT2</accession>
<sequence>MSVQMEVNATTFGLVVPGKPVQYEWTQLDVNRLGTVIENPADVTDICFFTLPGFTLPVGQNAALYFSFPGTDSWTMLGSLSCQKPSAILATGWEKETIPHPFVRIGVSLERGCDIVNLEQSGAIQKENSRMDWAFHLAKDLYNFLSSFSKATPQGEMLVVPASSLNRWMSRFKAKYRINPNFVFQSD</sequence>
<dbReference type="GO" id="GO:0006606">
    <property type="term" value="P:protein import into nucleus"/>
    <property type="evidence" value="ECO:0007669"/>
    <property type="project" value="TreeGrafter"/>
</dbReference>
<name>A0A7S2RNT2_9STRA</name>
<dbReference type="EMBL" id="HBHK01008651">
    <property type="protein sequence ID" value="CAD9676283.1"/>
    <property type="molecule type" value="Transcribed_RNA"/>
</dbReference>
<dbReference type="PANTHER" id="PTHR12925:SF0">
    <property type="entry name" value="PROTEIN HIKESHI"/>
    <property type="match status" value="1"/>
</dbReference>